<keyword evidence="1" id="KW-0175">Coiled coil</keyword>
<sequence>MGKDRLAILVQARKKSGSTAGGSSSAAGQGSSLALFNQSSKRTPNVGTQGDVVMAEPLLVGAPCLEEAATVITQPLKRTREEMGKIVVEPPVSTGNESLTIRSHPFSVWESVPLPGELVQELYSDADDRSLANHAGEVLESLDPIKQERRRSWSTREQELLAEVEVLKKEASESSQELTAKRLEKEEAEKKLAAVEKANESEEAGARLDRMKKKALKYNRSAEQNILFWNQTHNAQFLNALSQLSLLNPKLQVLGSHPDFEIQVDKAKFDEATVVLSDSEAKVEA</sequence>
<keyword evidence="3" id="KW-1185">Reference proteome</keyword>
<gene>
    <name evidence="2" type="ORF">RIF29_26172</name>
</gene>
<organism evidence="2 3">
    <name type="scientific">Crotalaria pallida</name>
    <name type="common">Smooth rattlebox</name>
    <name type="synonym">Crotalaria striata</name>
    <dbReference type="NCBI Taxonomy" id="3830"/>
    <lineage>
        <taxon>Eukaryota</taxon>
        <taxon>Viridiplantae</taxon>
        <taxon>Streptophyta</taxon>
        <taxon>Embryophyta</taxon>
        <taxon>Tracheophyta</taxon>
        <taxon>Spermatophyta</taxon>
        <taxon>Magnoliopsida</taxon>
        <taxon>eudicotyledons</taxon>
        <taxon>Gunneridae</taxon>
        <taxon>Pentapetalae</taxon>
        <taxon>rosids</taxon>
        <taxon>fabids</taxon>
        <taxon>Fabales</taxon>
        <taxon>Fabaceae</taxon>
        <taxon>Papilionoideae</taxon>
        <taxon>50 kb inversion clade</taxon>
        <taxon>genistoids sensu lato</taxon>
        <taxon>core genistoids</taxon>
        <taxon>Crotalarieae</taxon>
        <taxon>Crotalaria</taxon>
    </lineage>
</organism>
<protein>
    <submittedName>
        <fullName evidence="2">Uncharacterized protein</fullName>
    </submittedName>
</protein>
<comment type="caution">
    <text evidence="2">The sequence shown here is derived from an EMBL/GenBank/DDBJ whole genome shotgun (WGS) entry which is preliminary data.</text>
</comment>
<reference evidence="2 3" key="1">
    <citation type="submission" date="2024-01" db="EMBL/GenBank/DDBJ databases">
        <title>The genomes of 5 underutilized Papilionoideae crops provide insights into root nodulation and disease resistanc.</title>
        <authorList>
            <person name="Yuan L."/>
        </authorList>
    </citation>
    <scope>NUCLEOTIDE SEQUENCE [LARGE SCALE GENOMIC DNA]</scope>
    <source>
        <strain evidence="2">ZHUSHIDOU_FW_LH</strain>
        <tissue evidence="2">Leaf</tissue>
    </source>
</reference>
<evidence type="ECO:0000313" key="2">
    <source>
        <dbReference type="EMBL" id="KAK7260265.1"/>
    </source>
</evidence>
<name>A0AAN9ESF0_CROPI</name>
<evidence type="ECO:0000313" key="3">
    <source>
        <dbReference type="Proteomes" id="UP001372338"/>
    </source>
</evidence>
<dbReference type="AlphaFoldDB" id="A0AAN9ESF0"/>
<proteinExistence type="predicted"/>
<dbReference type="EMBL" id="JAYWIO010000005">
    <property type="protein sequence ID" value="KAK7260265.1"/>
    <property type="molecule type" value="Genomic_DNA"/>
</dbReference>
<feature type="coiled-coil region" evidence="1">
    <location>
        <begin position="157"/>
        <end position="205"/>
    </location>
</feature>
<evidence type="ECO:0000256" key="1">
    <source>
        <dbReference type="SAM" id="Coils"/>
    </source>
</evidence>
<accession>A0AAN9ESF0</accession>
<dbReference type="Proteomes" id="UP001372338">
    <property type="component" value="Unassembled WGS sequence"/>
</dbReference>